<dbReference type="GO" id="GO:0005886">
    <property type="term" value="C:plasma membrane"/>
    <property type="evidence" value="ECO:0007669"/>
    <property type="project" value="UniProtKB-SubCell"/>
</dbReference>
<feature type="transmembrane region" description="Helical" evidence="9">
    <location>
        <begin position="264"/>
        <end position="293"/>
    </location>
</feature>
<reference evidence="11" key="1">
    <citation type="submission" date="2018-04" db="EMBL/GenBank/DDBJ databases">
        <authorList>
            <person name="Liu S."/>
            <person name="Wang Z."/>
            <person name="Li J."/>
        </authorList>
    </citation>
    <scope>NUCLEOTIDE SEQUENCE [LARGE SCALE GENOMIC DNA]</scope>
    <source>
        <strain evidence="11">S1194</strain>
    </source>
</reference>
<sequence length="384" mass="40437">MRLSKQKPAPPSDLDLSPGDRAVLLDTPRPLWIDSLGRAGIRSAQVLLVIAVVALVVVVAVRLTVVVVPVVLALIISSAVRPLVSWMVRHRVPALLATWIALFAGLAVLGGIITLVVFGVRSEWPKLVKSVSDGLDAVQDFLKSSPLGIDTSRLEELRDSVVKFLTSPEFSSGAIAGVGNAIEVVTSLVLMLVLLFYFLKEGPFLWEFVTRGLRPRQRSRAARIGNSAVGVLGGYVRGTAIVAAVDAIVIGIGLWILQVPLAMPLALLVFVGAFIPIVGATVTGTIAALVALVTNDLTTALIVVAIVIGVNQLEGNFLSPQVLGKSLKLHPIVILVALTVGTVLAGIIGAFLAVPIAAVAWAIIKAWDDTDAAPVRPRPRDARA</sequence>
<dbReference type="Proteomes" id="UP000244978">
    <property type="component" value="Unassembled WGS sequence"/>
</dbReference>
<keyword evidence="3" id="KW-0813">Transport</keyword>
<name>A0A2U1T183_9MICO</name>
<keyword evidence="11" id="KW-1185">Reference proteome</keyword>
<evidence type="ECO:0000256" key="8">
    <source>
        <dbReference type="SAM" id="MobiDB-lite"/>
    </source>
</evidence>
<feature type="region of interest" description="Disordered" evidence="8">
    <location>
        <begin position="1"/>
        <end position="20"/>
    </location>
</feature>
<evidence type="ECO:0000256" key="6">
    <source>
        <dbReference type="ARBA" id="ARBA00022989"/>
    </source>
</evidence>
<evidence type="ECO:0000256" key="3">
    <source>
        <dbReference type="ARBA" id="ARBA00022448"/>
    </source>
</evidence>
<accession>A0A2U1T183</accession>
<dbReference type="EMBL" id="QEEX01000001">
    <property type="protein sequence ID" value="PWB97626.1"/>
    <property type="molecule type" value="Genomic_DNA"/>
</dbReference>
<evidence type="ECO:0000256" key="4">
    <source>
        <dbReference type="ARBA" id="ARBA00022475"/>
    </source>
</evidence>
<keyword evidence="5 9" id="KW-0812">Transmembrane</keyword>
<protein>
    <submittedName>
        <fullName evidence="10">AI-2E family transporter</fullName>
    </submittedName>
</protein>
<feature type="transmembrane region" description="Helical" evidence="9">
    <location>
        <begin position="96"/>
        <end position="120"/>
    </location>
</feature>
<comment type="subcellular location">
    <subcellularLocation>
        <location evidence="1">Cell membrane</location>
        <topology evidence="1">Multi-pass membrane protein</topology>
    </subcellularLocation>
</comment>
<dbReference type="GO" id="GO:0055085">
    <property type="term" value="P:transmembrane transport"/>
    <property type="evidence" value="ECO:0007669"/>
    <property type="project" value="TreeGrafter"/>
</dbReference>
<evidence type="ECO:0000256" key="1">
    <source>
        <dbReference type="ARBA" id="ARBA00004651"/>
    </source>
</evidence>
<organism evidence="10 11">
    <name type="scientific">Homoserinimonas hongtaonis</name>
    <dbReference type="NCBI Taxonomy" id="2079791"/>
    <lineage>
        <taxon>Bacteria</taxon>
        <taxon>Bacillati</taxon>
        <taxon>Actinomycetota</taxon>
        <taxon>Actinomycetes</taxon>
        <taxon>Micrococcales</taxon>
        <taxon>Microbacteriaceae</taxon>
        <taxon>Homoserinimonas</taxon>
    </lineage>
</organism>
<dbReference type="Pfam" id="PF01594">
    <property type="entry name" value="AI-2E_transport"/>
    <property type="match status" value="1"/>
</dbReference>
<proteinExistence type="inferred from homology"/>
<feature type="transmembrane region" description="Helical" evidence="9">
    <location>
        <begin position="299"/>
        <end position="319"/>
    </location>
</feature>
<feature type="transmembrane region" description="Helical" evidence="9">
    <location>
        <begin position="46"/>
        <end position="76"/>
    </location>
</feature>
<dbReference type="RefSeq" id="WP_108997538.1">
    <property type="nucleotide sequence ID" value="NZ_QEEX01000001.1"/>
</dbReference>
<evidence type="ECO:0000256" key="5">
    <source>
        <dbReference type="ARBA" id="ARBA00022692"/>
    </source>
</evidence>
<comment type="caution">
    <text evidence="10">The sequence shown here is derived from an EMBL/GenBank/DDBJ whole genome shotgun (WGS) entry which is preliminary data.</text>
</comment>
<evidence type="ECO:0000313" key="10">
    <source>
        <dbReference type="EMBL" id="PWB97626.1"/>
    </source>
</evidence>
<comment type="similarity">
    <text evidence="2">Belongs to the autoinducer-2 exporter (AI-2E) (TC 2.A.86) family.</text>
</comment>
<dbReference type="PANTHER" id="PTHR21716:SF53">
    <property type="entry name" value="PERMEASE PERM-RELATED"/>
    <property type="match status" value="1"/>
</dbReference>
<feature type="transmembrane region" description="Helical" evidence="9">
    <location>
        <begin position="173"/>
        <end position="199"/>
    </location>
</feature>
<keyword evidence="6 9" id="KW-1133">Transmembrane helix</keyword>
<dbReference type="PANTHER" id="PTHR21716">
    <property type="entry name" value="TRANSMEMBRANE PROTEIN"/>
    <property type="match status" value="1"/>
</dbReference>
<evidence type="ECO:0000313" key="11">
    <source>
        <dbReference type="Proteomes" id="UP000244978"/>
    </source>
</evidence>
<keyword evidence="7 9" id="KW-0472">Membrane</keyword>
<keyword evidence="4" id="KW-1003">Cell membrane</keyword>
<evidence type="ECO:0000256" key="9">
    <source>
        <dbReference type="SAM" id="Phobius"/>
    </source>
</evidence>
<feature type="transmembrane region" description="Helical" evidence="9">
    <location>
        <begin position="331"/>
        <end position="364"/>
    </location>
</feature>
<feature type="transmembrane region" description="Helical" evidence="9">
    <location>
        <begin position="235"/>
        <end position="257"/>
    </location>
</feature>
<evidence type="ECO:0000256" key="2">
    <source>
        <dbReference type="ARBA" id="ARBA00009773"/>
    </source>
</evidence>
<evidence type="ECO:0000256" key="7">
    <source>
        <dbReference type="ARBA" id="ARBA00023136"/>
    </source>
</evidence>
<dbReference type="AlphaFoldDB" id="A0A2U1T183"/>
<dbReference type="InterPro" id="IPR002549">
    <property type="entry name" value="AI-2E-like"/>
</dbReference>
<gene>
    <name evidence="10" type="ORF">DF220_07140</name>
</gene>